<dbReference type="EMBL" id="CP059693">
    <property type="protein sequence ID" value="WDE13195.1"/>
    <property type="molecule type" value="Genomic_DNA"/>
</dbReference>
<protein>
    <recommendedName>
        <fullName evidence="3">ABC-type transport auxiliary lipoprotein component domain-containing protein</fullName>
    </recommendedName>
</protein>
<evidence type="ECO:0000313" key="2">
    <source>
        <dbReference type="Proteomes" id="UP001215231"/>
    </source>
</evidence>
<name>A0ABY7VJP2_9GAMM</name>
<dbReference type="RefSeq" id="WP_274053547.1">
    <property type="nucleotide sequence ID" value="NZ_CP059693.1"/>
</dbReference>
<accession>A0ABY7VJP2</accession>
<reference evidence="1 2" key="1">
    <citation type="journal article" date="2022" name="Mar. Drugs">
        <title>Bioassay-Guided Fractionation Leads to the Detection of Cholic Acid Generated by the Rare Thalassomonas sp.</title>
        <authorList>
            <person name="Pheiffer F."/>
            <person name="Schneider Y.K."/>
            <person name="Hansen E.H."/>
            <person name="Andersen J.H."/>
            <person name="Isaksson J."/>
            <person name="Busche T."/>
            <person name="R C."/>
            <person name="Kalinowski J."/>
            <person name="Zyl L.V."/>
            <person name="Trindade M."/>
        </authorList>
    </citation>
    <scope>NUCLEOTIDE SEQUENCE [LARGE SCALE GENOMIC DNA]</scope>
    <source>
        <strain evidence="1 2">A5K-61T</strain>
    </source>
</reference>
<keyword evidence="2" id="KW-1185">Reference proteome</keyword>
<proteinExistence type="predicted"/>
<evidence type="ECO:0000313" key="1">
    <source>
        <dbReference type="EMBL" id="WDE13195.1"/>
    </source>
</evidence>
<evidence type="ECO:0008006" key="3">
    <source>
        <dbReference type="Google" id="ProtNLM"/>
    </source>
</evidence>
<sequence length="209" mass="24162">MVTIKHYIKQLLKLVPAILLLGCFSCTSTLQVEGDFPRPVIHQLPLQVAVHYQDDFRRYRYVEKSEKRSKWEIEIGNAQVALFDTVLPAMFENVVQVSNIGPQENTDIDLFFEPYVEEFQYNMPRETKVNMFEVWIKYNMKVYDGQGLLIADWILTAYGKTPTAFMKSEENALNEAMIIALRDVGAGLSLKFSHIPEINSWLNKHGQLQ</sequence>
<dbReference type="Proteomes" id="UP001215231">
    <property type="component" value="Chromosome"/>
</dbReference>
<organism evidence="1 2">
    <name type="scientific">Thalassomonas haliotis</name>
    <dbReference type="NCBI Taxonomy" id="485448"/>
    <lineage>
        <taxon>Bacteria</taxon>
        <taxon>Pseudomonadati</taxon>
        <taxon>Pseudomonadota</taxon>
        <taxon>Gammaproteobacteria</taxon>
        <taxon>Alteromonadales</taxon>
        <taxon>Colwelliaceae</taxon>
        <taxon>Thalassomonas</taxon>
    </lineage>
</organism>
<gene>
    <name evidence="1" type="ORF">H3N35_07070</name>
</gene>